<dbReference type="Proteomes" id="UP000184474">
    <property type="component" value="Unassembled WGS sequence"/>
</dbReference>
<gene>
    <name evidence="2" type="ORF">SAMN04488028_103120</name>
</gene>
<dbReference type="AlphaFoldDB" id="A0A1M6Q0G1"/>
<keyword evidence="3" id="KW-1185">Reference proteome</keyword>
<proteinExistence type="predicted"/>
<name>A0A1M6Q0G1_REIAG</name>
<sequence length="40" mass="4727">MNNEQDKQHTKKRYFLLMEVSMGVAIVGLIYFLLKLLIDI</sequence>
<evidence type="ECO:0000313" key="3">
    <source>
        <dbReference type="Proteomes" id="UP000184474"/>
    </source>
</evidence>
<feature type="transmembrane region" description="Helical" evidence="1">
    <location>
        <begin position="14"/>
        <end position="34"/>
    </location>
</feature>
<reference evidence="3" key="1">
    <citation type="submission" date="2016-11" db="EMBL/GenBank/DDBJ databases">
        <authorList>
            <person name="Varghese N."/>
            <person name="Submissions S."/>
        </authorList>
    </citation>
    <scope>NUCLEOTIDE SEQUENCE [LARGE SCALE GENOMIC DNA]</scope>
    <source>
        <strain evidence="3">DSM 26134</strain>
    </source>
</reference>
<evidence type="ECO:0000313" key="2">
    <source>
        <dbReference type="EMBL" id="SHK13631.1"/>
    </source>
</evidence>
<organism evidence="2 3">
    <name type="scientific">Reichenbachiella agariperforans</name>
    <dbReference type="NCBI Taxonomy" id="156994"/>
    <lineage>
        <taxon>Bacteria</taxon>
        <taxon>Pseudomonadati</taxon>
        <taxon>Bacteroidota</taxon>
        <taxon>Cytophagia</taxon>
        <taxon>Cytophagales</taxon>
        <taxon>Reichenbachiellaceae</taxon>
        <taxon>Reichenbachiella</taxon>
    </lineage>
</organism>
<keyword evidence="1" id="KW-0472">Membrane</keyword>
<keyword evidence="1" id="KW-1133">Transmembrane helix</keyword>
<dbReference type="EMBL" id="FRAA01000003">
    <property type="protein sequence ID" value="SHK13631.1"/>
    <property type="molecule type" value="Genomic_DNA"/>
</dbReference>
<dbReference type="STRING" id="156994.SAMN04488028_103120"/>
<evidence type="ECO:0000256" key="1">
    <source>
        <dbReference type="SAM" id="Phobius"/>
    </source>
</evidence>
<protein>
    <submittedName>
        <fullName evidence="2">Uncharacterized protein</fullName>
    </submittedName>
</protein>
<accession>A0A1M6Q0G1</accession>
<keyword evidence="1" id="KW-0812">Transmembrane</keyword>